<dbReference type="AlphaFoldDB" id="A0A940WVP4"/>
<evidence type="ECO:0000313" key="2">
    <source>
        <dbReference type="Proteomes" id="UP000678228"/>
    </source>
</evidence>
<dbReference type="EMBL" id="JAGKSQ010000010">
    <property type="protein sequence ID" value="MBP3953131.1"/>
    <property type="molecule type" value="Genomic_DNA"/>
</dbReference>
<gene>
    <name evidence="1" type="ORF">J7W16_18570</name>
</gene>
<name>A0A940WVP4_9BACI</name>
<reference evidence="1" key="1">
    <citation type="submission" date="2021-03" db="EMBL/GenBank/DDBJ databases">
        <title>Bacillus suaedae sp. nov., isolated from Suaeda aralocaspica.</title>
        <authorList>
            <person name="Lei R.F.R."/>
        </authorList>
    </citation>
    <scope>NUCLEOTIDE SEQUENCE</scope>
    <source>
        <strain evidence="1">YZJH907-2</strain>
    </source>
</reference>
<organism evidence="1 2">
    <name type="scientific">Halalkalibacter suaedae</name>
    <dbReference type="NCBI Taxonomy" id="2822140"/>
    <lineage>
        <taxon>Bacteria</taxon>
        <taxon>Bacillati</taxon>
        <taxon>Bacillota</taxon>
        <taxon>Bacilli</taxon>
        <taxon>Bacillales</taxon>
        <taxon>Bacillaceae</taxon>
        <taxon>Halalkalibacter</taxon>
    </lineage>
</organism>
<dbReference type="Proteomes" id="UP000678228">
    <property type="component" value="Unassembled WGS sequence"/>
</dbReference>
<evidence type="ECO:0000313" key="1">
    <source>
        <dbReference type="EMBL" id="MBP3953131.1"/>
    </source>
</evidence>
<sequence length="154" mass="17685">MEKTNSYTYFSIGSKAEIDHRGLVAYENGIFNPNDITKLLGIQPFSSWNYGDTRKNGSKYLFSQWAAEKSNIGRLDVEAQCMDTIKNLKNKISLLKEIKEQYDVDYVIMIVPSIYGEEQPLMGFNEEIIEFCYLTGTTIEVDMYVYPEEVESGI</sequence>
<dbReference type="InterPro" id="IPR025459">
    <property type="entry name" value="DUF4279"/>
</dbReference>
<dbReference type="Pfam" id="PF14106">
    <property type="entry name" value="DUF4279"/>
    <property type="match status" value="1"/>
</dbReference>
<keyword evidence="2" id="KW-1185">Reference proteome</keyword>
<accession>A0A940WVP4</accession>
<dbReference type="RefSeq" id="WP_210598987.1">
    <property type="nucleotide sequence ID" value="NZ_JAGKSQ010000010.1"/>
</dbReference>
<protein>
    <submittedName>
        <fullName evidence="1">DUF4279 domain-containing protein</fullName>
    </submittedName>
</protein>
<comment type="caution">
    <text evidence="1">The sequence shown here is derived from an EMBL/GenBank/DDBJ whole genome shotgun (WGS) entry which is preliminary data.</text>
</comment>
<proteinExistence type="predicted"/>